<keyword evidence="5" id="KW-0830">Ubiquinone</keyword>
<evidence type="ECO:0000256" key="2">
    <source>
        <dbReference type="ARBA" id="ARBA00022692"/>
    </source>
</evidence>
<feature type="transmembrane region" description="Helical" evidence="5">
    <location>
        <begin position="40"/>
        <end position="61"/>
    </location>
</feature>
<dbReference type="HAMAP" id="MF_00445">
    <property type="entry name" value="NDH1_NuoN_1"/>
    <property type="match status" value="1"/>
</dbReference>
<keyword evidence="5" id="KW-1278">Translocase</keyword>
<feature type="transmembrane region" description="Helical" evidence="5">
    <location>
        <begin position="165"/>
        <end position="188"/>
    </location>
</feature>
<comment type="function">
    <text evidence="5">NDH-1 shuttles electrons from NADH, via FMN and iron-sulfur (Fe-S) centers, to quinones in the respiratory chain. The immediate electron acceptor for the enzyme in this species is believed to be ubiquinone. Couples the redox reaction to proton translocation (for every two electrons transferred, four hydrogen ions are translocated across the cytoplasmic membrane), and thus conserves the redox energy in a proton gradient.</text>
</comment>
<feature type="transmembrane region" description="Helical" evidence="5">
    <location>
        <begin position="405"/>
        <end position="428"/>
    </location>
</feature>
<dbReference type="GO" id="GO:0050136">
    <property type="term" value="F:NADH dehydrogenase (quinone) (non-electrogenic) activity"/>
    <property type="evidence" value="ECO:0007669"/>
    <property type="project" value="UniProtKB-UniRule"/>
</dbReference>
<dbReference type="GO" id="GO:0042773">
    <property type="term" value="P:ATP synthesis coupled electron transport"/>
    <property type="evidence" value="ECO:0007669"/>
    <property type="project" value="InterPro"/>
</dbReference>
<sequence>MTPNLTSADFLPMLPAIILVVGACVLLLSEVFLSATSSRGYQTVLATAAAGVAAAVSVALMFQPPQQVFLGYAVLDPFSSFLSFVVCVALALAALSAAGFLRRRGAERGEFYALMLFASAGMSLLAVSAELITIFVNIEVLSIGTYALTSYLRRGTRPSEAGFKYFILGAFSSAVLLYGAALLYGATGHTRLAELSAALPDALVDHRALVYSGVILVAAGFAFKVAAVPFHMWTPDVYEGAPTPVTALMSAGVKAAAFAALVRVFLSVSQGMDPQVPFVIFSVLAFLTMIIGNLLALPQRNVKRMLAYSSIAHAGYLLVGVSSLFVNRPGEQFRLLAPTLLGAGSPLELARADALRGILFYLLAYTVTAAGAFALVSSLERREDEEKGTAWDLDRFSGLAQRRPGWAVAMAVFMLSLSGIPPTIGFMGKLLLFRSAVDTGLIGLAIVGMLSSAVGVYYYLRVIVYMFMRPVPEDAHTLERTWTTELTLVLSTAAVVLLGILPGPVTGWLAQAGTLFIGP</sequence>
<dbReference type="InterPro" id="IPR010096">
    <property type="entry name" value="NADH-Q_OxRdtase_suN/2"/>
</dbReference>
<name>A0A1I0HSJ1_9BACT</name>
<feature type="transmembrane region" description="Helical" evidence="5">
    <location>
        <begin position="208"/>
        <end position="233"/>
    </location>
</feature>
<dbReference type="Proteomes" id="UP000199181">
    <property type="component" value="Unassembled WGS sequence"/>
</dbReference>
<evidence type="ECO:0000313" key="9">
    <source>
        <dbReference type="Proteomes" id="UP000199181"/>
    </source>
</evidence>
<keyword evidence="5" id="KW-0520">NAD</keyword>
<evidence type="ECO:0000256" key="4">
    <source>
        <dbReference type="ARBA" id="ARBA00023136"/>
    </source>
</evidence>
<evidence type="ECO:0000256" key="6">
    <source>
        <dbReference type="RuleBase" id="RU000320"/>
    </source>
</evidence>
<feature type="domain" description="NADH:quinone oxidoreductase/Mrp antiporter transmembrane" evidence="7">
    <location>
        <begin position="128"/>
        <end position="323"/>
    </location>
</feature>
<evidence type="ECO:0000256" key="5">
    <source>
        <dbReference type="HAMAP-Rule" id="MF_00445"/>
    </source>
</evidence>
<feature type="transmembrane region" description="Helical" evidence="5">
    <location>
        <begin position="440"/>
        <end position="460"/>
    </location>
</feature>
<keyword evidence="9" id="KW-1185">Reference proteome</keyword>
<dbReference type="EMBL" id="FOIJ01000005">
    <property type="protein sequence ID" value="SET87164.1"/>
    <property type="molecule type" value="Genomic_DNA"/>
</dbReference>
<gene>
    <name evidence="5" type="primary">nuoN</name>
    <name evidence="8" type="ORF">SAMN05443639_10597</name>
</gene>
<comment type="catalytic activity">
    <reaction evidence="5">
        <text>a quinone + NADH + 5 H(+)(in) = a quinol + NAD(+) + 4 H(+)(out)</text>
        <dbReference type="Rhea" id="RHEA:57888"/>
        <dbReference type="ChEBI" id="CHEBI:15378"/>
        <dbReference type="ChEBI" id="CHEBI:24646"/>
        <dbReference type="ChEBI" id="CHEBI:57540"/>
        <dbReference type="ChEBI" id="CHEBI:57945"/>
        <dbReference type="ChEBI" id="CHEBI:132124"/>
    </reaction>
</comment>
<dbReference type="RefSeq" id="WP_093519520.1">
    <property type="nucleotide sequence ID" value="NZ_FOIJ01000005.1"/>
</dbReference>
<dbReference type="Pfam" id="PF00361">
    <property type="entry name" value="Proton_antipo_M"/>
    <property type="match status" value="2"/>
</dbReference>
<protein>
    <recommendedName>
        <fullName evidence="5">NADH-quinone oxidoreductase subunit N</fullName>
        <ecNumber evidence="5">7.1.1.-</ecNumber>
    </recommendedName>
    <alternativeName>
        <fullName evidence="5">NADH dehydrogenase I subunit N</fullName>
    </alternativeName>
    <alternativeName>
        <fullName evidence="5">NDH-1 subunit N</fullName>
    </alternativeName>
</protein>
<feature type="transmembrane region" description="Helical" evidence="5">
    <location>
        <begin position="358"/>
        <end position="379"/>
    </location>
</feature>
<evidence type="ECO:0000256" key="3">
    <source>
        <dbReference type="ARBA" id="ARBA00022989"/>
    </source>
</evidence>
<keyword evidence="2 5" id="KW-0812">Transmembrane</keyword>
<feature type="transmembrane region" description="Helical" evidence="5">
    <location>
        <begin position="12"/>
        <end position="33"/>
    </location>
</feature>
<feature type="domain" description="NADH:quinone oxidoreductase/Mrp antiporter transmembrane" evidence="7">
    <location>
        <begin position="353"/>
        <end position="453"/>
    </location>
</feature>
<feature type="transmembrane region" description="Helical" evidence="5">
    <location>
        <begin position="81"/>
        <end position="99"/>
    </location>
</feature>
<comment type="subunit">
    <text evidence="5">NDH-1 is composed of 14 different subunits. Subunits NuoA, H, J, K, L, M, N constitute the membrane sector of the complex.</text>
</comment>
<evidence type="ECO:0000313" key="8">
    <source>
        <dbReference type="EMBL" id="SET87164.1"/>
    </source>
</evidence>
<keyword evidence="5" id="KW-0874">Quinone</keyword>
<dbReference type="GO" id="GO:0048038">
    <property type="term" value="F:quinone binding"/>
    <property type="evidence" value="ECO:0007669"/>
    <property type="project" value="UniProtKB-KW"/>
</dbReference>
<dbReference type="InterPro" id="IPR001750">
    <property type="entry name" value="ND/Mrp_TM"/>
</dbReference>
<dbReference type="GO" id="GO:0008137">
    <property type="term" value="F:NADH dehydrogenase (ubiquinone) activity"/>
    <property type="evidence" value="ECO:0007669"/>
    <property type="project" value="InterPro"/>
</dbReference>
<keyword evidence="4 5" id="KW-0472">Membrane</keyword>
<proteinExistence type="inferred from homology"/>
<comment type="similarity">
    <text evidence="5">Belongs to the complex I subunit 2 family.</text>
</comment>
<accession>A0A1I0HSJ1</accession>
<evidence type="ECO:0000256" key="1">
    <source>
        <dbReference type="ARBA" id="ARBA00004127"/>
    </source>
</evidence>
<feature type="transmembrane region" description="Helical" evidence="5">
    <location>
        <begin position="111"/>
        <end position="128"/>
    </location>
</feature>
<feature type="transmembrane region" description="Helical" evidence="5">
    <location>
        <begin position="481"/>
        <end position="501"/>
    </location>
</feature>
<organism evidence="8 9">
    <name type="scientific">Stigmatella erecta</name>
    <dbReference type="NCBI Taxonomy" id="83460"/>
    <lineage>
        <taxon>Bacteria</taxon>
        <taxon>Pseudomonadati</taxon>
        <taxon>Myxococcota</taxon>
        <taxon>Myxococcia</taxon>
        <taxon>Myxococcales</taxon>
        <taxon>Cystobacterineae</taxon>
        <taxon>Archangiaceae</taxon>
        <taxon>Stigmatella</taxon>
    </lineage>
</organism>
<feature type="transmembrane region" description="Helical" evidence="5">
    <location>
        <begin position="278"/>
        <end position="298"/>
    </location>
</feature>
<dbReference type="AlphaFoldDB" id="A0A1I0HSJ1"/>
<feature type="transmembrane region" description="Helical" evidence="5">
    <location>
        <begin position="305"/>
        <end position="326"/>
    </location>
</feature>
<keyword evidence="5" id="KW-0813">Transport</keyword>
<reference evidence="9" key="1">
    <citation type="submission" date="2016-10" db="EMBL/GenBank/DDBJ databases">
        <authorList>
            <person name="Varghese N."/>
            <person name="Submissions S."/>
        </authorList>
    </citation>
    <scope>NUCLEOTIDE SEQUENCE [LARGE SCALE GENOMIC DNA]</scope>
    <source>
        <strain evidence="9">DSM 16858</strain>
    </source>
</reference>
<evidence type="ECO:0000259" key="7">
    <source>
        <dbReference type="Pfam" id="PF00361"/>
    </source>
</evidence>
<comment type="subcellular location">
    <subcellularLocation>
        <location evidence="5">Cell membrane</location>
        <topology evidence="5">Multi-pass membrane protein</topology>
    </subcellularLocation>
    <subcellularLocation>
        <location evidence="1">Endomembrane system</location>
        <topology evidence="1">Multi-pass membrane protein</topology>
    </subcellularLocation>
    <subcellularLocation>
        <location evidence="6">Membrane</location>
        <topology evidence="6">Multi-pass membrane protein</topology>
    </subcellularLocation>
</comment>
<dbReference type="GO" id="GO:0005886">
    <property type="term" value="C:plasma membrane"/>
    <property type="evidence" value="ECO:0007669"/>
    <property type="project" value="UniProtKB-SubCell"/>
</dbReference>
<keyword evidence="3 5" id="KW-1133">Transmembrane helix</keyword>
<dbReference type="GO" id="GO:0012505">
    <property type="term" value="C:endomembrane system"/>
    <property type="evidence" value="ECO:0007669"/>
    <property type="project" value="UniProtKB-SubCell"/>
</dbReference>
<keyword evidence="5" id="KW-1003">Cell membrane</keyword>
<dbReference type="PANTHER" id="PTHR22773">
    <property type="entry name" value="NADH DEHYDROGENASE"/>
    <property type="match status" value="1"/>
</dbReference>
<dbReference type="EC" id="7.1.1.-" evidence="5"/>